<dbReference type="Gene3D" id="2.120.10.80">
    <property type="entry name" value="Kelch-type beta propeller"/>
    <property type="match status" value="1"/>
</dbReference>
<dbReference type="EC" id="2.3.1.231" evidence="4"/>
<keyword evidence="7" id="KW-0489">Methyltransferase</keyword>
<dbReference type="Pfam" id="PF04072">
    <property type="entry name" value="LCM"/>
    <property type="match status" value="1"/>
</dbReference>
<dbReference type="Pfam" id="PF13621">
    <property type="entry name" value="Cupin_8"/>
    <property type="match status" value="1"/>
</dbReference>
<evidence type="ECO:0000256" key="15">
    <source>
        <dbReference type="ARBA" id="ARBA00049250"/>
    </source>
</evidence>
<dbReference type="PANTHER" id="PTHR46529:SF1">
    <property type="entry name" value="TRNA WYBUTOSINE-SYNTHESIZING PROTEIN 4"/>
    <property type="match status" value="1"/>
</dbReference>
<dbReference type="PROSITE" id="PS51184">
    <property type="entry name" value="JMJC"/>
    <property type="match status" value="1"/>
</dbReference>
<evidence type="ECO:0000256" key="9">
    <source>
        <dbReference type="ARBA" id="ARBA00022691"/>
    </source>
</evidence>
<evidence type="ECO:0000256" key="2">
    <source>
        <dbReference type="ARBA" id="ARBA00004797"/>
    </source>
</evidence>
<dbReference type="InterPro" id="IPR003347">
    <property type="entry name" value="JmjC_dom"/>
</dbReference>
<dbReference type="Gene3D" id="3.40.50.150">
    <property type="entry name" value="Vaccinia Virus protein VP39"/>
    <property type="match status" value="1"/>
</dbReference>
<evidence type="ECO:0000256" key="4">
    <source>
        <dbReference type="ARBA" id="ARBA00012155"/>
    </source>
</evidence>
<dbReference type="InterPro" id="IPR007213">
    <property type="entry name" value="Ppm1/Ppm2/Tcmp"/>
</dbReference>
<dbReference type="GO" id="GO:0008175">
    <property type="term" value="F:tRNA methyltransferase activity"/>
    <property type="evidence" value="ECO:0007669"/>
    <property type="project" value="TreeGrafter"/>
</dbReference>
<dbReference type="UniPathway" id="UPA00375"/>
<reference evidence="18" key="1">
    <citation type="journal article" date="2020" name="Stud. Mycol.">
        <title>101 Dothideomycetes genomes: a test case for predicting lifestyles and emergence of pathogens.</title>
        <authorList>
            <person name="Haridas S."/>
            <person name="Albert R."/>
            <person name="Binder M."/>
            <person name="Bloem J."/>
            <person name="Labutti K."/>
            <person name="Salamov A."/>
            <person name="Andreopoulos B."/>
            <person name="Baker S."/>
            <person name="Barry K."/>
            <person name="Bills G."/>
            <person name="Bluhm B."/>
            <person name="Cannon C."/>
            <person name="Castanera R."/>
            <person name="Culley D."/>
            <person name="Daum C."/>
            <person name="Ezra D."/>
            <person name="Gonzalez J."/>
            <person name="Henrissat B."/>
            <person name="Kuo A."/>
            <person name="Liang C."/>
            <person name="Lipzen A."/>
            <person name="Lutzoni F."/>
            <person name="Magnuson J."/>
            <person name="Mondo S."/>
            <person name="Nolan M."/>
            <person name="Ohm R."/>
            <person name="Pangilinan J."/>
            <person name="Park H.-J."/>
            <person name="Ramirez L."/>
            <person name="Alfaro M."/>
            <person name="Sun H."/>
            <person name="Tritt A."/>
            <person name="Yoshinaga Y."/>
            <person name="Zwiers L.-H."/>
            <person name="Turgeon B."/>
            <person name="Goodwin S."/>
            <person name="Spatafora J."/>
            <person name="Crous P."/>
            <person name="Grigoriev I."/>
        </authorList>
    </citation>
    <scope>NUCLEOTIDE SEQUENCE</scope>
    <source>
        <strain evidence="18">CBS 121739</strain>
    </source>
</reference>
<dbReference type="Gene3D" id="6.10.140.1470">
    <property type="match status" value="1"/>
</dbReference>
<protein>
    <recommendedName>
        <fullName evidence="6">tRNA wybutosine-synthesizing protein 4</fullName>
        <ecNumber evidence="5">2.1.1.290</ecNumber>
        <ecNumber evidence="4">2.3.1.231</ecNumber>
    </recommendedName>
    <alternativeName>
        <fullName evidence="13">Leucine carboxyl methyltransferase 2</fullName>
    </alternativeName>
    <alternativeName>
        <fullName evidence="14">tRNA(Phe) (7-(3-amino-3-(methoxycarbonyl)propyl)wyosine(37)-N)-methoxycarbonyltransferase</fullName>
    </alternativeName>
    <alternativeName>
        <fullName evidence="12">tRNA(Phe) (7-(3-amino-3-carboxypropyl)wyosine(37)-O)-methyltransferase</fullName>
    </alternativeName>
</protein>
<evidence type="ECO:0000256" key="1">
    <source>
        <dbReference type="ARBA" id="ARBA00001806"/>
    </source>
</evidence>
<dbReference type="GO" id="GO:0031591">
    <property type="term" value="P:wybutosine biosynthetic process"/>
    <property type="evidence" value="ECO:0007669"/>
    <property type="project" value="TreeGrafter"/>
</dbReference>
<dbReference type="FunFam" id="2.60.120.650:FF:000043">
    <property type="entry name" value="tRNA wybutosine-synthesizing protein 4"/>
    <property type="match status" value="1"/>
</dbReference>
<comment type="function">
    <text evidence="11">Probable S-adenosyl-L-methionine-dependent methyltransferase that acts as a component of the wybutosine biosynthesis pathway. Wybutosine is a hyper modified guanosine with a tricyclic base found at the 3'-position adjacent to the anticodon of eukaryotic phenylalanine tRNA. May methylate the carboxyl group of leucine residues to form alpha-leucine ester residues.</text>
</comment>
<evidence type="ECO:0000313" key="19">
    <source>
        <dbReference type="Proteomes" id="UP000799437"/>
    </source>
</evidence>
<evidence type="ECO:0000259" key="17">
    <source>
        <dbReference type="PROSITE" id="PS51184"/>
    </source>
</evidence>
<dbReference type="GO" id="GO:0030488">
    <property type="term" value="P:tRNA methylation"/>
    <property type="evidence" value="ECO:0007669"/>
    <property type="project" value="TreeGrafter"/>
</dbReference>
<evidence type="ECO:0000256" key="3">
    <source>
        <dbReference type="ARBA" id="ARBA00010703"/>
    </source>
</evidence>
<evidence type="ECO:0000313" key="18">
    <source>
        <dbReference type="EMBL" id="KAF2753844.1"/>
    </source>
</evidence>
<dbReference type="Pfam" id="PF13418">
    <property type="entry name" value="Beta-prop_TYW4"/>
    <property type="match status" value="1"/>
</dbReference>
<dbReference type="Proteomes" id="UP000799437">
    <property type="component" value="Unassembled WGS sequence"/>
</dbReference>
<evidence type="ECO:0000256" key="12">
    <source>
        <dbReference type="ARBA" id="ARBA00029750"/>
    </source>
</evidence>
<feature type="region of interest" description="Disordered" evidence="16">
    <location>
        <begin position="1"/>
        <end position="24"/>
    </location>
</feature>
<comment type="pathway">
    <text evidence="2">tRNA modification; wybutosine-tRNA(Phe) biosynthesis.</text>
</comment>
<dbReference type="GeneID" id="54490174"/>
<gene>
    <name evidence="18" type="ORF">EJ05DRAFT_533358</name>
</gene>
<feature type="domain" description="JmjC" evidence="17">
    <location>
        <begin position="892"/>
        <end position="1043"/>
    </location>
</feature>
<evidence type="ECO:0000256" key="14">
    <source>
        <dbReference type="ARBA" id="ARBA00030847"/>
    </source>
</evidence>
<dbReference type="RefSeq" id="XP_033596295.1">
    <property type="nucleotide sequence ID" value="XM_033749120.1"/>
</dbReference>
<evidence type="ECO:0000256" key="11">
    <source>
        <dbReference type="ARBA" id="ARBA00025588"/>
    </source>
</evidence>
<dbReference type="AlphaFoldDB" id="A0A6A6VVV3"/>
<evidence type="ECO:0000256" key="13">
    <source>
        <dbReference type="ARBA" id="ARBA00030231"/>
    </source>
</evidence>
<comment type="catalytic activity">
    <reaction evidence="15">
        <text>7-[(3S)-(3-amino-3-methoxycarbonyl)propyl]wyosine(37) in tRNA(Phe) + S-adenosyl-L-methionine + CO2 = wybutosine(37) in tRNA(Phe) + S-adenosyl-L-homocysteine + 2 H(+)</text>
        <dbReference type="Rhea" id="RHEA:37119"/>
        <dbReference type="Rhea" id="RHEA-COMP:11844"/>
        <dbReference type="Rhea" id="RHEA-COMP:11847"/>
        <dbReference type="ChEBI" id="CHEBI:15378"/>
        <dbReference type="ChEBI" id="CHEBI:16526"/>
        <dbReference type="ChEBI" id="CHEBI:57856"/>
        <dbReference type="ChEBI" id="CHEBI:59789"/>
        <dbReference type="ChEBI" id="CHEBI:73544"/>
        <dbReference type="ChEBI" id="CHEBI:74275"/>
        <dbReference type="EC" id="2.3.1.231"/>
    </reaction>
</comment>
<evidence type="ECO:0000256" key="10">
    <source>
        <dbReference type="ARBA" id="ARBA00022694"/>
    </source>
</evidence>
<evidence type="ECO:0000256" key="16">
    <source>
        <dbReference type="SAM" id="MobiDB-lite"/>
    </source>
</evidence>
<accession>A0A6A6VVV3</accession>
<comment type="catalytic activity">
    <reaction evidence="1">
        <text>7-[(3S)-3-amino-3-carboxypropyl]wyosine(37) in tRNA(Phe) + S-adenosyl-L-methionine = 7-[(3S)-(3-amino-3-methoxycarbonyl)propyl]wyosine(37) in tRNA(Phe) + S-adenosyl-L-homocysteine</text>
        <dbReference type="Rhea" id="RHEA:36903"/>
        <dbReference type="Rhea" id="RHEA-COMP:10379"/>
        <dbReference type="Rhea" id="RHEA-COMP:11844"/>
        <dbReference type="ChEBI" id="CHEBI:57856"/>
        <dbReference type="ChEBI" id="CHEBI:59789"/>
        <dbReference type="ChEBI" id="CHEBI:73543"/>
        <dbReference type="ChEBI" id="CHEBI:74275"/>
        <dbReference type="EC" id="2.1.1.290"/>
    </reaction>
</comment>
<dbReference type="OrthoDB" id="47172at2759"/>
<keyword evidence="8" id="KW-0808">Transferase</keyword>
<evidence type="ECO:0000256" key="8">
    <source>
        <dbReference type="ARBA" id="ARBA00022679"/>
    </source>
</evidence>
<evidence type="ECO:0000256" key="5">
    <source>
        <dbReference type="ARBA" id="ARBA00012779"/>
    </source>
</evidence>
<proteinExistence type="inferred from homology"/>
<name>A0A6A6VVV3_9PEZI</name>
<dbReference type="SUPFAM" id="SSF53335">
    <property type="entry name" value="S-adenosyl-L-methionine-dependent methyltransferases"/>
    <property type="match status" value="1"/>
</dbReference>
<keyword evidence="19" id="KW-1185">Reference proteome</keyword>
<evidence type="ECO:0000256" key="6">
    <source>
        <dbReference type="ARBA" id="ARBA00018045"/>
    </source>
</evidence>
<dbReference type="EMBL" id="ML996582">
    <property type="protein sequence ID" value="KAF2753844.1"/>
    <property type="molecule type" value="Genomic_DNA"/>
</dbReference>
<dbReference type="InterPro" id="IPR041667">
    <property type="entry name" value="Cupin_8"/>
</dbReference>
<dbReference type="InterPro" id="IPR029063">
    <property type="entry name" value="SAM-dependent_MTases_sf"/>
</dbReference>
<dbReference type="PANTHER" id="PTHR46529">
    <property type="entry name" value="TRNA WYBUTOSINE-SYNTHESIZING PROTEIN 4"/>
    <property type="match status" value="1"/>
</dbReference>
<comment type="similarity">
    <text evidence="3">Belongs to the methyltransferase superfamily. LCMT family.</text>
</comment>
<keyword evidence="10" id="KW-0819">tRNA processing</keyword>
<dbReference type="SUPFAM" id="SSF117281">
    <property type="entry name" value="Kelch motif"/>
    <property type="match status" value="1"/>
</dbReference>
<dbReference type="EC" id="2.1.1.290" evidence="5"/>
<evidence type="ECO:0000256" key="7">
    <source>
        <dbReference type="ARBA" id="ARBA00022603"/>
    </source>
</evidence>
<dbReference type="InterPro" id="IPR015915">
    <property type="entry name" value="Kelch-typ_b-propeller"/>
</dbReference>
<keyword evidence="9" id="KW-0949">S-adenosyl-L-methionine</keyword>
<dbReference type="SUPFAM" id="SSF51197">
    <property type="entry name" value="Clavaminate synthase-like"/>
    <property type="match status" value="1"/>
</dbReference>
<dbReference type="Gene3D" id="2.60.120.650">
    <property type="entry name" value="Cupin"/>
    <property type="match status" value="1"/>
</dbReference>
<sequence>MPSLDQSGMAAPCVETPAGASAEKRRIAKAARLRRIKQQEDDSIMGTNDSSIVSKRSVSKLYYPDEPDFYEPVTARFQRRHPLINRGYWLRMQAVEHTVLQFLDENQGSPKAVVNLGCGYDPLPWQFWHRYPTRCEGTLFVDVDYPDLIRKKESFISRSPLLQQEVPALSSVGPESNTVLTCGEKYALVGCDLRELKQFEKLLLEILNLRGTSILFIAEVSMTYMRVDDADALIRWANTIEHAQFCMLEQYLPDGSSHPFAATMLAHFNKLGTPLQAIPRYPRLEDHRERFGRLGWPSVQVQSLWTLWNNLQIVKTHQRHSLDIAEPFDEWEEFALFAGHYFLLIASNGPLRTKLECSDETGTPKISATDAVEEPRKALSFSPIEFTDKAKYGTNAGVRRFAACVRSQNEVVCSGGLGAHGRLTSEDVWSRGLEVPGTDTPIRWTLTERQSNMPESRVSHTITKLGNKSNGTLLMAGGRSSPKTVFEDCYQFEDNQWSLCGTLQPGRFRHCVVPTSTGILTTGGKTAAGEVLSEWRYWSKLAGWVKITLREKDHVPPARFGGVMCRRPGGDRGILFGGMDKNGIVLTDMWEWQFNLTEQGPQVSCRPISVSIAQAIEGANYSRFGANLIAVPGSSQHSPVSSASYSFMLVGGISHNGVIPASEEIVWLNFVERLIEDAVHPSACRVLTKGCYQRLPATSIRNPRPLLIGCAATKVSDDQDIQISEIEGVHEEYDIAHMYEVLICGGGAVCFSFGSFHNRTSYSLVEDFGTLGRKNILRSPHVYDAQKVYGGIPQVEEIKVNTKEDFDMIVTNAKPVIIRGSDVGSCTELWTHEYLVEHIGAETEIIVHSCPNNRMTFSQKNFSYVKQAFGDFIKAIQSGEKLYLRSVSNKQPFKQPTKLDLDFPGLAADFQLPGALQRVKDALHSSPLRISGPVRLWLHYDVLANVLCQVRGTKTIRLYPPGDVDLLGFGPGSSSSNIDVFGTEIIPHTCPVDAKLQPGDILYIPPMWMHGAMPTAGNSVAVNCFFRNLETGYAMGKDVYGNRDLQSYEQGRRDVEKLVRSFDGIPRDIRRFYLQRLAAELRSHAGGEECVEAEEDQH</sequence>
<organism evidence="18 19">
    <name type="scientific">Pseudovirgaria hyperparasitica</name>
    <dbReference type="NCBI Taxonomy" id="470096"/>
    <lineage>
        <taxon>Eukaryota</taxon>
        <taxon>Fungi</taxon>
        <taxon>Dikarya</taxon>
        <taxon>Ascomycota</taxon>
        <taxon>Pezizomycotina</taxon>
        <taxon>Dothideomycetes</taxon>
        <taxon>Dothideomycetes incertae sedis</taxon>
        <taxon>Acrospermales</taxon>
        <taxon>Acrospermaceae</taxon>
        <taxon>Pseudovirgaria</taxon>
    </lineage>
</organism>